<evidence type="ECO:0000313" key="5">
    <source>
        <dbReference type="Proteomes" id="UP001235712"/>
    </source>
</evidence>
<name>A0ABT9PDJ6_9ACTN</name>
<feature type="domain" description="GGDEF" evidence="3">
    <location>
        <begin position="425"/>
        <end position="552"/>
    </location>
</feature>
<keyword evidence="1" id="KW-0175">Coiled coil</keyword>
<dbReference type="SMART" id="SM00267">
    <property type="entry name" value="GGDEF"/>
    <property type="match status" value="1"/>
</dbReference>
<dbReference type="EMBL" id="JAUSQZ010000001">
    <property type="protein sequence ID" value="MDP9830770.1"/>
    <property type="molecule type" value="Genomic_DNA"/>
</dbReference>
<proteinExistence type="predicted"/>
<feature type="compositionally biased region" description="Pro residues" evidence="2">
    <location>
        <begin position="32"/>
        <end position="48"/>
    </location>
</feature>
<evidence type="ECO:0000256" key="2">
    <source>
        <dbReference type="SAM" id="MobiDB-lite"/>
    </source>
</evidence>
<dbReference type="Proteomes" id="UP001235712">
    <property type="component" value="Unassembled WGS sequence"/>
</dbReference>
<sequence length="552" mass="60283">MTMDQARRSGTTVPALPSRRHPIRPGEAIPGAPNPGAPNPGAPNPGEPAQPDLRAELAELAELNDLVSSEPTQARTRAAELEQRAHTLGARDIVAGALLVRAESHQRTGELTTAVALISRATDLAAPLTGEHLVRACLLTGFVYNDLGDEATSLQHVMDAIGAFTDDVPPRLRARVLNKAADLVSDLGSWSDAMLWYSRAEEVARGDARLHLMVANNRAYNALLNGKTDDALASVKILHDLSARYGHPLDAASLDTVARIHLMAGDLPRAAEVALQAVAVLGTMPFKSADVRPYYLLTVAVTQRAQGHLRRAADTLAQARRACIEEGYTRVKNEILREQAELSAALGDHRAAFELLSAYVEADQQLRSSQREAQAQIRQALYETQTAREEAARYREEARRDPLTGLRNRLYVTERLSELLHDDDTEITLALLDLDHFKSVNDRFSHEAGDRVLQQIARMLEAAAPDDGSFAARFGGEELLLVLLTHQAAPLVEELRLAVEQHDWNDITPGRGITLSAGLTTRRPGDTADDLLARADRQLYIAKSRGRNRISA</sequence>
<dbReference type="Gene3D" id="1.25.40.10">
    <property type="entry name" value="Tetratricopeptide repeat domain"/>
    <property type="match status" value="1"/>
</dbReference>
<dbReference type="InterPro" id="IPR050469">
    <property type="entry name" value="Diguanylate_Cyclase"/>
</dbReference>
<dbReference type="PANTHER" id="PTHR45138">
    <property type="entry name" value="REGULATORY COMPONENTS OF SENSORY TRANSDUCTION SYSTEM"/>
    <property type="match status" value="1"/>
</dbReference>
<dbReference type="InterPro" id="IPR043128">
    <property type="entry name" value="Rev_trsase/Diguanyl_cyclase"/>
</dbReference>
<accession>A0ABT9PDJ6</accession>
<dbReference type="InterPro" id="IPR000160">
    <property type="entry name" value="GGDEF_dom"/>
</dbReference>
<evidence type="ECO:0000259" key="3">
    <source>
        <dbReference type="PROSITE" id="PS50887"/>
    </source>
</evidence>
<feature type="region of interest" description="Disordered" evidence="2">
    <location>
        <begin position="1"/>
        <end position="51"/>
    </location>
</feature>
<dbReference type="CDD" id="cd01949">
    <property type="entry name" value="GGDEF"/>
    <property type="match status" value="1"/>
</dbReference>
<comment type="caution">
    <text evidence="4">The sequence shown here is derived from an EMBL/GenBank/DDBJ whole genome shotgun (WGS) entry which is preliminary data.</text>
</comment>
<feature type="coiled-coil region" evidence="1">
    <location>
        <begin position="359"/>
        <end position="397"/>
    </location>
</feature>
<dbReference type="InterPro" id="IPR029787">
    <property type="entry name" value="Nucleotide_cyclase"/>
</dbReference>
<dbReference type="SUPFAM" id="SSF48452">
    <property type="entry name" value="TPR-like"/>
    <property type="match status" value="2"/>
</dbReference>
<dbReference type="InterPro" id="IPR011990">
    <property type="entry name" value="TPR-like_helical_dom_sf"/>
</dbReference>
<dbReference type="NCBIfam" id="TIGR00254">
    <property type="entry name" value="GGDEF"/>
    <property type="match status" value="1"/>
</dbReference>
<reference evidence="4 5" key="1">
    <citation type="submission" date="2023-07" db="EMBL/GenBank/DDBJ databases">
        <title>Sequencing the genomes of 1000 actinobacteria strains.</title>
        <authorList>
            <person name="Klenk H.-P."/>
        </authorList>
    </citation>
    <scope>NUCLEOTIDE SEQUENCE [LARGE SCALE GENOMIC DNA]</scope>
    <source>
        <strain evidence="4 5">DSM 44388</strain>
    </source>
</reference>
<keyword evidence="5" id="KW-1185">Reference proteome</keyword>
<dbReference type="PANTHER" id="PTHR45138:SF9">
    <property type="entry name" value="DIGUANYLATE CYCLASE DGCM-RELATED"/>
    <property type="match status" value="1"/>
</dbReference>
<evidence type="ECO:0000256" key="1">
    <source>
        <dbReference type="SAM" id="Coils"/>
    </source>
</evidence>
<evidence type="ECO:0000313" key="4">
    <source>
        <dbReference type="EMBL" id="MDP9830770.1"/>
    </source>
</evidence>
<dbReference type="SUPFAM" id="SSF55073">
    <property type="entry name" value="Nucleotide cyclase"/>
    <property type="match status" value="1"/>
</dbReference>
<dbReference type="PROSITE" id="PS50887">
    <property type="entry name" value="GGDEF"/>
    <property type="match status" value="1"/>
</dbReference>
<dbReference type="Pfam" id="PF00990">
    <property type="entry name" value="GGDEF"/>
    <property type="match status" value="1"/>
</dbReference>
<dbReference type="Gene3D" id="3.30.70.270">
    <property type="match status" value="1"/>
</dbReference>
<gene>
    <name evidence="4" type="ORF">J2S57_006519</name>
</gene>
<protein>
    <submittedName>
        <fullName evidence="4">Diguanylate cyclase (GGDEF)-like protein</fullName>
    </submittedName>
</protein>
<organism evidence="4 5">
    <name type="scientific">Kineosporia succinea</name>
    <dbReference type="NCBI Taxonomy" id="84632"/>
    <lineage>
        <taxon>Bacteria</taxon>
        <taxon>Bacillati</taxon>
        <taxon>Actinomycetota</taxon>
        <taxon>Actinomycetes</taxon>
        <taxon>Kineosporiales</taxon>
        <taxon>Kineosporiaceae</taxon>
        <taxon>Kineosporia</taxon>
    </lineage>
</organism>